<evidence type="ECO:0000256" key="2">
    <source>
        <dbReference type="SAM" id="MobiDB-lite"/>
    </source>
</evidence>
<proteinExistence type="predicted"/>
<organism evidence="5 6">
    <name type="scientific">Noviherbaspirillum album</name>
    <dbReference type="NCBI Taxonomy" id="3080276"/>
    <lineage>
        <taxon>Bacteria</taxon>
        <taxon>Pseudomonadati</taxon>
        <taxon>Pseudomonadota</taxon>
        <taxon>Betaproteobacteria</taxon>
        <taxon>Burkholderiales</taxon>
        <taxon>Oxalobacteraceae</taxon>
        <taxon>Noviherbaspirillum</taxon>
    </lineage>
</organism>
<feature type="region of interest" description="Disordered" evidence="2">
    <location>
        <begin position="28"/>
        <end position="79"/>
    </location>
</feature>
<dbReference type="InterPro" id="IPR012347">
    <property type="entry name" value="Ferritin-like"/>
</dbReference>
<dbReference type="PANTHER" id="PTHR38593">
    <property type="entry name" value="BLR2558 PROTEIN"/>
    <property type="match status" value="1"/>
</dbReference>
<name>A0ABU6JDZ4_9BURK</name>
<sequence>MAQRFIVSKLFGIGAISFMLAAAPVHAQSTQSSGSRASQSTAANSADARNETTANTSGASEQRNSTTMNSSGASENRAGNLASEDQEMMQDIAHANLAEIEVGKLALEKSQNEQVRKFAQRLIDDHTAAMKELQKLAQSKNAELPTETDIQHKAIATALQALSGETFDNQFIQRVGVGDHQRTHELLQKTQKSAKDKDLRAYAQKTMKVVGQHLATAKKMEIKK</sequence>
<dbReference type="PANTHER" id="PTHR38593:SF1">
    <property type="entry name" value="BLR2558 PROTEIN"/>
    <property type="match status" value="1"/>
</dbReference>
<evidence type="ECO:0000256" key="1">
    <source>
        <dbReference type="SAM" id="Coils"/>
    </source>
</evidence>
<evidence type="ECO:0000313" key="6">
    <source>
        <dbReference type="Proteomes" id="UP001352263"/>
    </source>
</evidence>
<feature type="compositionally biased region" description="Low complexity" evidence="2">
    <location>
        <begin position="28"/>
        <end position="43"/>
    </location>
</feature>
<dbReference type="EMBL" id="JAWIIV010000021">
    <property type="protein sequence ID" value="MEC4721738.1"/>
    <property type="molecule type" value="Genomic_DNA"/>
</dbReference>
<dbReference type="Pfam" id="PF13628">
    <property type="entry name" value="DUF4142"/>
    <property type="match status" value="1"/>
</dbReference>
<feature type="chain" id="PRO_5045727859" evidence="3">
    <location>
        <begin position="28"/>
        <end position="224"/>
    </location>
</feature>
<dbReference type="Proteomes" id="UP001352263">
    <property type="component" value="Unassembled WGS sequence"/>
</dbReference>
<dbReference type="Gene3D" id="1.20.1260.10">
    <property type="match status" value="1"/>
</dbReference>
<keyword evidence="3" id="KW-0732">Signal</keyword>
<keyword evidence="1" id="KW-0175">Coiled coil</keyword>
<dbReference type="RefSeq" id="WP_326508425.1">
    <property type="nucleotide sequence ID" value="NZ_JAWIIV010000021.1"/>
</dbReference>
<comment type="caution">
    <text evidence="5">The sequence shown here is derived from an EMBL/GenBank/DDBJ whole genome shotgun (WGS) entry which is preliminary data.</text>
</comment>
<accession>A0ABU6JDZ4</accession>
<feature type="coiled-coil region" evidence="1">
    <location>
        <begin position="116"/>
        <end position="143"/>
    </location>
</feature>
<protein>
    <submittedName>
        <fullName evidence="5">DUF4142 domain-containing protein</fullName>
    </submittedName>
</protein>
<reference evidence="5 6" key="1">
    <citation type="submission" date="2023-10" db="EMBL/GenBank/DDBJ databases">
        <title>Noviherbaspirillum sp. CPCC 100848 genome assembly.</title>
        <authorList>
            <person name="Li X.Y."/>
            <person name="Fang X.M."/>
        </authorList>
    </citation>
    <scope>NUCLEOTIDE SEQUENCE [LARGE SCALE GENOMIC DNA]</scope>
    <source>
        <strain evidence="5 6">CPCC 100848</strain>
    </source>
</reference>
<keyword evidence="6" id="KW-1185">Reference proteome</keyword>
<feature type="compositionally biased region" description="Polar residues" evidence="2">
    <location>
        <begin position="51"/>
        <end position="74"/>
    </location>
</feature>
<feature type="domain" description="DUF4142" evidence="4">
    <location>
        <begin position="84"/>
        <end position="220"/>
    </location>
</feature>
<gene>
    <name evidence="5" type="ORF">RY831_21450</name>
</gene>
<evidence type="ECO:0000256" key="3">
    <source>
        <dbReference type="SAM" id="SignalP"/>
    </source>
</evidence>
<evidence type="ECO:0000313" key="5">
    <source>
        <dbReference type="EMBL" id="MEC4721738.1"/>
    </source>
</evidence>
<dbReference type="InterPro" id="IPR025419">
    <property type="entry name" value="DUF4142"/>
</dbReference>
<feature type="signal peptide" evidence="3">
    <location>
        <begin position="1"/>
        <end position="27"/>
    </location>
</feature>
<evidence type="ECO:0000259" key="4">
    <source>
        <dbReference type="Pfam" id="PF13628"/>
    </source>
</evidence>